<feature type="compositionally biased region" description="Acidic residues" evidence="2">
    <location>
        <begin position="250"/>
        <end position="265"/>
    </location>
</feature>
<evidence type="ECO:0000313" key="6">
    <source>
        <dbReference type="Proteomes" id="UP000694044"/>
    </source>
</evidence>
<dbReference type="InterPro" id="IPR001005">
    <property type="entry name" value="SANT/Myb"/>
</dbReference>
<feature type="region of interest" description="Disordered" evidence="2">
    <location>
        <begin position="1"/>
        <end position="133"/>
    </location>
</feature>
<keyword evidence="6" id="KW-1185">Reference proteome</keyword>
<feature type="region of interest" description="Disordered" evidence="2">
    <location>
        <begin position="161"/>
        <end position="278"/>
    </location>
</feature>
<feature type="compositionally biased region" description="Basic and acidic residues" evidence="2">
    <location>
        <begin position="171"/>
        <end position="180"/>
    </location>
</feature>
<dbReference type="AlphaFoldDB" id="A0A8T1W1U7"/>
<feature type="compositionally biased region" description="Basic and acidic residues" evidence="2">
    <location>
        <begin position="206"/>
        <end position="221"/>
    </location>
</feature>
<dbReference type="InterPro" id="IPR017930">
    <property type="entry name" value="Myb_dom"/>
</dbReference>
<dbReference type="PROSITE" id="PS51294">
    <property type="entry name" value="HTH_MYB"/>
    <property type="match status" value="1"/>
</dbReference>
<feature type="domain" description="HTH myb-type" evidence="4">
    <location>
        <begin position="135"/>
        <end position="187"/>
    </location>
</feature>
<comment type="caution">
    <text evidence="5">The sequence shown here is derived from an EMBL/GenBank/DDBJ whole genome shotgun (WGS) entry which is preliminary data.</text>
</comment>
<dbReference type="EMBL" id="JAGDFM010000082">
    <property type="protein sequence ID" value="KAG7387301.1"/>
    <property type="molecule type" value="Genomic_DNA"/>
</dbReference>
<dbReference type="SMART" id="SM00717">
    <property type="entry name" value="SANT"/>
    <property type="match status" value="1"/>
</dbReference>
<evidence type="ECO:0000259" key="3">
    <source>
        <dbReference type="PROSITE" id="PS50090"/>
    </source>
</evidence>
<dbReference type="Pfam" id="PF00249">
    <property type="entry name" value="Myb_DNA-binding"/>
    <property type="match status" value="1"/>
</dbReference>
<keyword evidence="1" id="KW-0539">Nucleus</keyword>
<gene>
    <name evidence="5" type="ORF">PHYPSEUDO_014480</name>
</gene>
<feature type="compositionally biased region" description="Acidic residues" evidence="2">
    <location>
        <begin position="72"/>
        <end position="85"/>
    </location>
</feature>
<dbReference type="PROSITE" id="PS50090">
    <property type="entry name" value="MYB_LIKE"/>
    <property type="match status" value="1"/>
</dbReference>
<evidence type="ECO:0000259" key="4">
    <source>
        <dbReference type="PROSITE" id="PS51294"/>
    </source>
</evidence>
<dbReference type="InterPro" id="IPR052450">
    <property type="entry name" value="TRBD-Containing_Protein"/>
</dbReference>
<dbReference type="PANTHER" id="PTHR46734:SF1">
    <property type="entry name" value="TELOMERIC REPEAT-BINDING FACTOR 1"/>
    <property type="match status" value="1"/>
</dbReference>
<dbReference type="Proteomes" id="UP000694044">
    <property type="component" value="Unassembled WGS sequence"/>
</dbReference>
<evidence type="ECO:0000256" key="1">
    <source>
        <dbReference type="ARBA" id="ARBA00023242"/>
    </source>
</evidence>
<evidence type="ECO:0008006" key="7">
    <source>
        <dbReference type="Google" id="ProtNLM"/>
    </source>
</evidence>
<evidence type="ECO:0000313" key="5">
    <source>
        <dbReference type="EMBL" id="KAG7387301.1"/>
    </source>
</evidence>
<protein>
    <recommendedName>
        <fullName evidence="7">Myb-like domain-containing protein</fullName>
    </recommendedName>
</protein>
<dbReference type="OrthoDB" id="608866at2759"/>
<feature type="domain" description="Myb-like" evidence="3">
    <location>
        <begin position="135"/>
        <end position="183"/>
    </location>
</feature>
<accession>A0A8T1W1U7</accession>
<feature type="compositionally biased region" description="Low complexity" evidence="2">
    <location>
        <begin position="1"/>
        <end position="31"/>
    </location>
</feature>
<name>A0A8T1W1U7_9STRA</name>
<reference evidence="5" key="1">
    <citation type="submission" date="2021-02" db="EMBL/GenBank/DDBJ databases">
        <authorList>
            <person name="Palmer J.M."/>
        </authorList>
    </citation>
    <scope>NUCLEOTIDE SEQUENCE</scope>
    <source>
        <strain evidence="5">SCRP734</strain>
    </source>
</reference>
<sequence>MPSSVSSYRAAATPSSAASNRRSSISSVTSSGRRRKDQSLLDVAASLGQRTPEHSQPTDDGVSARSRQLDFDSVDGEQEEQEEQEGPATGNAERGDEVQIDEVEAGRREESDGVEETASDATARPRRGRRGTVFWSADEEEFLRRGVDKYGVGKWKKILLDGSDVFSSHRTNVDLKDKWKNLSRNTTRKRRRPPGTSNPPESTAEQEGRPRTQEKRPKSPSEETSDISSPESAAPRPPRRRTAARAEALPAEEEEDYRDEEEVADPDGLAASESDQGSRTVKLTLATDKYLPKLIKVPVNLDTCKDVSALKELLPSNILSDASPDAGIQLIGLESRVLYGDGEHLSRCVRENGVDFFLVFEENPVEVV</sequence>
<evidence type="ECO:0000256" key="2">
    <source>
        <dbReference type="SAM" id="MobiDB-lite"/>
    </source>
</evidence>
<organism evidence="5 6">
    <name type="scientific">Phytophthora pseudosyringae</name>
    <dbReference type="NCBI Taxonomy" id="221518"/>
    <lineage>
        <taxon>Eukaryota</taxon>
        <taxon>Sar</taxon>
        <taxon>Stramenopiles</taxon>
        <taxon>Oomycota</taxon>
        <taxon>Peronosporomycetes</taxon>
        <taxon>Peronosporales</taxon>
        <taxon>Peronosporaceae</taxon>
        <taxon>Phytophthora</taxon>
    </lineage>
</organism>
<proteinExistence type="predicted"/>
<dbReference type="PANTHER" id="PTHR46734">
    <property type="entry name" value="TELOMERIC REPEAT-BINDING FACTOR 1 TERF1"/>
    <property type="match status" value="1"/>
</dbReference>
<dbReference type="CDD" id="cd11660">
    <property type="entry name" value="SANT_TRF"/>
    <property type="match status" value="1"/>
</dbReference>